<accession>A0A3M2SI03</accession>
<feature type="compositionally biased region" description="Acidic residues" evidence="1">
    <location>
        <begin position="401"/>
        <end position="410"/>
    </location>
</feature>
<keyword evidence="2" id="KW-0472">Membrane</keyword>
<dbReference type="OrthoDB" id="5376804at2759"/>
<protein>
    <submittedName>
        <fullName evidence="3">Uncharacterized protein</fullName>
    </submittedName>
</protein>
<keyword evidence="4" id="KW-1185">Reference proteome</keyword>
<evidence type="ECO:0000256" key="2">
    <source>
        <dbReference type="SAM" id="Phobius"/>
    </source>
</evidence>
<feature type="region of interest" description="Disordered" evidence="1">
    <location>
        <begin position="397"/>
        <end position="437"/>
    </location>
</feature>
<dbReference type="InterPro" id="IPR021514">
    <property type="entry name" value="DUF3176"/>
</dbReference>
<gene>
    <name evidence="3" type="ORF">CDV36_003159</name>
</gene>
<feature type="transmembrane region" description="Helical" evidence="2">
    <location>
        <begin position="631"/>
        <end position="654"/>
    </location>
</feature>
<feature type="compositionally biased region" description="Acidic residues" evidence="1">
    <location>
        <begin position="422"/>
        <end position="431"/>
    </location>
</feature>
<dbReference type="EMBL" id="NKUJ01000036">
    <property type="protein sequence ID" value="RMJ17171.1"/>
    <property type="molecule type" value="Genomic_DNA"/>
</dbReference>
<reference evidence="3 4" key="1">
    <citation type="submission" date="2017-06" db="EMBL/GenBank/DDBJ databases">
        <title>Comparative genomic analysis of Ambrosia Fusariam Clade fungi.</title>
        <authorList>
            <person name="Stajich J.E."/>
            <person name="Carrillo J."/>
            <person name="Kijimoto T."/>
            <person name="Eskalen A."/>
            <person name="O'Donnell K."/>
            <person name="Kasson M."/>
        </authorList>
    </citation>
    <scope>NUCLEOTIDE SEQUENCE [LARGE SCALE GENOMIC DNA]</scope>
    <source>
        <strain evidence="3">UCR3666</strain>
    </source>
</reference>
<dbReference type="Pfam" id="PF11374">
    <property type="entry name" value="DUF3176"/>
    <property type="match status" value="1"/>
</dbReference>
<dbReference type="STRING" id="2010991.A0A3M2SI03"/>
<dbReference type="AlphaFoldDB" id="A0A3M2SI03"/>
<organism evidence="3 4">
    <name type="scientific">Fusarium kuroshium</name>
    <dbReference type="NCBI Taxonomy" id="2010991"/>
    <lineage>
        <taxon>Eukaryota</taxon>
        <taxon>Fungi</taxon>
        <taxon>Dikarya</taxon>
        <taxon>Ascomycota</taxon>
        <taxon>Pezizomycotina</taxon>
        <taxon>Sordariomycetes</taxon>
        <taxon>Hypocreomycetidae</taxon>
        <taxon>Hypocreales</taxon>
        <taxon>Nectriaceae</taxon>
        <taxon>Fusarium</taxon>
        <taxon>Fusarium solani species complex</taxon>
    </lineage>
</organism>
<evidence type="ECO:0000313" key="4">
    <source>
        <dbReference type="Proteomes" id="UP000277212"/>
    </source>
</evidence>
<dbReference type="Proteomes" id="UP000277212">
    <property type="component" value="Unassembled WGS sequence"/>
</dbReference>
<name>A0A3M2SI03_9HYPO</name>
<evidence type="ECO:0000313" key="3">
    <source>
        <dbReference type="EMBL" id="RMJ17171.1"/>
    </source>
</evidence>
<keyword evidence="2" id="KW-0812">Transmembrane</keyword>
<feature type="region of interest" description="Disordered" evidence="1">
    <location>
        <begin position="747"/>
        <end position="766"/>
    </location>
</feature>
<keyword evidence="2" id="KW-1133">Transmembrane helix</keyword>
<dbReference type="PANTHER" id="PTHR35394">
    <property type="entry name" value="DUF3176 DOMAIN-CONTAINING PROTEIN"/>
    <property type="match status" value="1"/>
</dbReference>
<proteinExistence type="predicted"/>
<dbReference type="PANTHER" id="PTHR35394:SF5">
    <property type="entry name" value="DUF3176 DOMAIN-CONTAINING PROTEIN"/>
    <property type="match status" value="1"/>
</dbReference>
<sequence length="766" mass="83827">MTLTEIDDSDDVCGYTETFHRSYLSLDRSASSLAIAGRKIESCRRKVQWKKEGLRLRQWVFEIASITLASAAVAAMVILLINFDGERVFDGPMVTLNAIISTLSTTSRVCLLAMLASSISQWNWLLFSTNPRRLVDFEYFSAASRGPLGSLKVLLDFRILGGVVVRAGALVTILTIALDPFAQQLVQLKQTIKTETSSVDQASIAKANNYSLGKISWIRPFSTDDDVGDSSSTYDTLGSVLSVQADLGMEIAIKLSYVNDDAGLGQQVAYSCSSADCEFEPFDSLAVCSRCDDITGHLKDRVVQRNESQIAELVQLDPYLNEKKHTEYYLPNGLYLSNPNDGQDLPEQDKVYMAMFGTGNPNRTVAMKKMDTLMWAQSFIKIDANLRDAVSLGSEGIYGADGDDDPGDDGDGQKDDVGNLGSDDDIGSDDDPGFKWPGPKVSAQECALYYCVKQYTAIVRNGTLKENSTTLKSQTRIKGSWQINAEQSSYTENLKMPEYGKDYLAWDPVVGAFSRSPLELGSPGSSMRWSITQAAVYSINVLMKRTFTSCMEGRDKCQPERDWGPPNGYAVDYSGARFDPPIAETLWNSDDPESFFERLARGTSIAIRNGADGKGNAPGKTLFPVTVYKIAWPWIALHCSVTLGALVFLIITIWSTSKAKVPIWKSSELAVFSQVSAVNGVFSGGETYSELEKKAKTVPVVLLENGGGGDDGAPEEHAARGEQVVQGAQGVRDENISFIAKTVSRTTSLTSERRTRRGYETVSPSE</sequence>
<feature type="transmembrane region" description="Helical" evidence="2">
    <location>
        <begin position="59"/>
        <end position="81"/>
    </location>
</feature>
<evidence type="ECO:0000256" key="1">
    <source>
        <dbReference type="SAM" id="MobiDB-lite"/>
    </source>
</evidence>
<comment type="caution">
    <text evidence="3">The sequence shown here is derived from an EMBL/GenBank/DDBJ whole genome shotgun (WGS) entry which is preliminary data.</text>
</comment>